<dbReference type="GO" id="GO:0016491">
    <property type="term" value="F:oxidoreductase activity"/>
    <property type="evidence" value="ECO:0007669"/>
    <property type="project" value="UniProtKB-KW"/>
</dbReference>
<dbReference type="Pfam" id="PF10418">
    <property type="entry name" value="DHODB_Fe-S_bind"/>
    <property type="match status" value="1"/>
</dbReference>
<gene>
    <name evidence="11" type="primary">pyrK</name>
    <name evidence="15" type="ORF">FTV88_1867</name>
</gene>
<evidence type="ECO:0000256" key="2">
    <source>
        <dbReference type="ARBA" id="ARBA00022448"/>
    </source>
</evidence>
<evidence type="ECO:0000313" key="15">
    <source>
        <dbReference type="EMBL" id="QGG47965.1"/>
    </source>
</evidence>
<evidence type="ECO:0000256" key="7">
    <source>
        <dbReference type="ARBA" id="ARBA00022975"/>
    </source>
</evidence>
<feature type="binding site" evidence="11 13">
    <location>
        <position position="258"/>
    </location>
    <ligand>
        <name>[2Fe-2S] cluster</name>
        <dbReference type="ChEBI" id="CHEBI:190135"/>
    </ligand>
</feature>
<comment type="caution">
    <text evidence="11">Lacks conserved residue(s) required for the propagation of feature annotation.</text>
</comment>
<name>A0A5Q2N5X1_9FIRM</name>
<dbReference type="GO" id="GO:0046872">
    <property type="term" value="F:metal ion binding"/>
    <property type="evidence" value="ECO:0007669"/>
    <property type="project" value="UniProtKB-KW"/>
</dbReference>
<dbReference type="InterPro" id="IPR037117">
    <property type="entry name" value="Dihydroorotate_DH_ele_sf"/>
</dbReference>
<evidence type="ECO:0000256" key="3">
    <source>
        <dbReference type="ARBA" id="ARBA00022630"/>
    </source>
</evidence>
<dbReference type="OrthoDB" id="9789468at2"/>
<keyword evidence="7 11" id="KW-0665">Pyrimidine biosynthesis</keyword>
<dbReference type="Gene3D" id="2.10.240.10">
    <property type="entry name" value="Dihydroorotate dehydrogenase, electron transfer subunit"/>
    <property type="match status" value="1"/>
</dbReference>
<organism evidence="15 16">
    <name type="scientific">Heliorestis convoluta</name>
    <dbReference type="NCBI Taxonomy" id="356322"/>
    <lineage>
        <taxon>Bacteria</taxon>
        <taxon>Bacillati</taxon>
        <taxon>Bacillota</taxon>
        <taxon>Clostridia</taxon>
        <taxon>Eubacteriales</taxon>
        <taxon>Heliobacteriaceae</taxon>
        <taxon>Heliorestis</taxon>
    </lineage>
</organism>
<dbReference type="PANTHER" id="PTHR43513">
    <property type="entry name" value="DIHYDROOROTATE DEHYDROGENASE B (NAD(+)), ELECTRON TRANSFER SUBUNIT"/>
    <property type="match status" value="1"/>
</dbReference>
<evidence type="ECO:0000256" key="8">
    <source>
        <dbReference type="ARBA" id="ARBA00022982"/>
    </source>
</evidence>
<dbReference type="GO" id="GO:0051537">
    <property type="term" value="F:2 iron, 2 sulfur cluster binding"/>
    <property type="evidence" value="ECO:0007669"/>
    <property type="project" value="UniProtKB-KW"/>
</dbReference>
<comment type="pathway">
    <text evidence="11">Pyrimidine metabolism; UMP biosynthesis via de novo pathway; orotate from (S)-dihydroorotate (NAD(+) route): step 1/1.</text>
</comment>
<feature type="binding site" evidence="11 12">
    <location>
        <begin position="54"/>
        <end position="57"/>
    </location>
    <ligand>
        <name>FAD</name>
        <dbReference type="ChEBI" id="CHEBI:57692"/>
    </ligand>
</feature>
<feature type="binding site" evidence="11 12">
    <location>
        <begin position="78"/>
        <end position="79"/>
    </location>
    <ligand>
        <name>FAD</name>
        <dbReference type="ChEBI" id="CHEBI:57692"/>
    </ligand>
</feature>
<dbReference type="InterPro" id="IPR012165">
    <property type="entry name" value="Cyt_c3_hydrogenase_gsu"/>
</dbReference>
<dbReference type="RefSeq" id="WP_153725246.1">
    <property type="nucleotide sequence ID" value="NZ_CP045875.1"/>
</dbReference>
<evidence type="ECO:0000256" key="12">
    <source>
        <dbReference type="PIRSR" id="PIRSR006816-1"/>
    </source>
</evidence>
<dbReference type="KEGG" id="hcv:FTV88_1867"/>
<evidence type="ECO:0000256" key="5">
    <source>
        <dbReference type="ARBA" id="ARBA00022723"/>
    </source>
</evidence>
<comment type="cofactor">
    <cofactor evidence="11">
        <name>[2Fe-2S] cluster</name>
        <dbReference type="ChEBI" id="CHEBI:190135"/>
    </cofactor>
    <text evidence="11">Binds 1 [2Fe-2S] cluster per subunit.</text>
</comment>
<keyword evidence="10 11" id="KW-0411">Iron-sulfur</keyword>
<evidence type="ECO:0000259" key="14">
    <source>
        <dbReference type="PROSITE" id="PS51384"/>
    </source>
</evidence>
<dbReference type="CDD" id="cd06218">
    <property type="entry name" value="DHOD_e_trans"/>
    <property type="match status" value="1"/>
</dbReference>
<dbReference type="InterPro" id="IPR039261">
    <property type="entry name" value="FNR_nucleotide-bd"/>
</dbReference>
<evidence type="ECO:0000256" key="11">
    <source>
        <dbReference type="HAMAP-Rule" id="MF_01211"/>
    </source>
</evidence>
<evidence type="ECO:0000256" key="1">
    <source>
        <dbReference type="ARBA" id="ARBA00006422"/>
    </source>
</evidence>
<evidence type="ECO:0000256" key="13">
    <source>
        <dbReference type="PIRSR" id="PIRSR006816-2"/>
    </source>
</evidence>
<dbReference type="AlphaFoldDB" id="A0A5Q2N5X1"/>
<reference evidence="16" key="1">
    <citation type="submission" date="2019-11" db="EMBL/GenBank/DDBJ databases">
        <title>Genome sequence of Heliorestis convoluta strain HH, an alkaliphilic and minimalistic phototrophic bacterium from a soda lake in Egypt.</title>
        <authorList>
            <person name="Dewey E.D."/>
            <person name="Stokes L.M."/>
            <person name="Burchell B.M."/>
            <person name="Shaffer K.N."/>
            <person name="Huntington A.M."/>
            <person name="Baker J.M."/>
            <person name="Nadendla S."/>
            <person name="Giglio M.G."/>
            <person name="Touchman J.W."/>
            <person name="Blankenship R.E."/>
            <person name="Madigan M.T."/>
            <person name="Sattley W.M."/>
        </authorList>
    </citation>
    <scope>NUCLEOTIDE SEQUENCE [LARGE SCALE GENOMIC DNA]</scope>
    <source>
        <strain evidence="16">HH</strain>
    </source>
</reference>
<dbReference type="Gene3D" id="3.40.50.80">
    <property type="entry name" value="Nucleotide-binding domain of ferredoxin-NADP reductase (FNR) module"/>
    <property type="match status" value="1"/>
</dbReference>
<dbReference type="PRINTS" id="PR00409">
    <property type="entry name" value="PHDIOXRDTASE"/>
</dbReference>
<dbReference type="InterPro" id="IPR023455">
    <property type="entry name" value="Dihydroorotate_DHASE_ETsu"/>
</dbReference>
<protein>
    <recommendedName>
        <fullName evidence="11">Dihydroorotate dehydrogenase B (NAD(+)), electron transfer subunit</fullName>
    </recommendedName>
    <alternativeName>
        <fullName evidence="11">Dihydroorotate oxidase B, electron transfer subunit</fullName>
    </alternativeName>
</protein>
<evidence type="ECO:0000313" key="16">
    <source>
        <dbReference type="Proteomes" id="UP000366051"/>
    </source>
</evidence>
<dbReference type="PROSITE" id="PS51384">
    <property type="entry name" value="FAD_FR"/>
    <property type="match status" value="1"/>
</dbReference>
<keyword evidence="5 11" id="KW-0479">Metal-binding</keyword>
<dbReference type="GO" id="GO:0044205">
    <property type="term" value="P:'de novo' UMP biosynthetic process"/>
    <property type="evidence" value="ECO:0007669"/>
    <property type="project" value="UniProtKB-UniRule"/>
</dbReference>
<keyword evidence="6 11" id="KW-0274">FAD</keyword>
<keyword evidence="9 11" id="KW-0408">Iron</keyword>
<dbReference type="GO" id="GO:0009055">
    <property type="term" value="F:electron transfer activity"/>
    <property type="evidence" value="ECO:0007669"/>
    <property type="project" value="UniProtKB-UniRule"/>
</dbReference>
<dbReference type="InterPro" id="IPR050353">
    <property type="entry name" value="PyrK_electron_transfer"/>
</dbReference>
<dbReference type="SUPFAM" id="SSF63380">
    <property type="entry name" value="Riboflavin synthase domain-like"/>
    <property type="match status" value="1"/>
</dbReference>
<comment type="cofactor">
    <cofactor evidence="13">
        <name>[2Fe-2S] cluster</name>
        <dbReference type="ChEBI" id="CHEBI:190135"/>
    </cofactor>
    <text evidence="13">Binds 1 [2Fe-2S] cluster per subunit.</text>
</comment>
<dbReference type="InterPro" id="IPR019480">
    <property type="entry name" value="Dihydroorotate_DH_Fe-S-bd"/>
</dbReference>
<evidence type="ECO:0000256" key="9">
    <source>
        <dbReference type="ARBA" id="ARBA00023004"/>
    </source>
</evidence>
<keyword evidence="8 11" id="KW-0249">Electron transport</keyword>
<evidence type="ECO:0000256" key="10">
    <source>
        <dbReference type="ARBA" id="ARBA00023014"/>
    </source>
</evidence>
<comment type="similarity">
    <text evidence="1 11">Belongs to the PyrK family.</text>
</comment>
<dbReference type="HAMAP" id="MF_01211">
    <property type="entry name" value="DHODB_Fe_S_bind"/>
    <property type="match status" value="1"/>
</dbReference>
<feature type="binding site" evidence="11 13">
    <location>
        <position position="231"/>
    </location>
    <ligand>
        <name>[2Fe-2S] cluster</name>
        <dbReference type="ChEBI" id="CHEBI:190135"/>
    </ligand>
</feature>
<feature type="domain" description="FAD-binding FR-type" evidence="14">
    <location>
        <begin position="3"/>
        <end position="103"/>
    </location>
</feature>
<dbReference type="PIRSF" id="PIRSF006816">
    <property type="entry name" value="Cyc3_hyd_g"/>
    <property type="match status" value="1"/>
</dbReference>
<dbReference type="Gene3D" id="2.40.30.10">
    <property type="entry name" value="Translation factors"/>
    <property type="match status" value="1"/>
</dbReference>
<dbReference type="EMBL" id="CP045875">
    <property type="protein sequence ID" value="QGG47965.1"/>
    <property type="molecule type" value="Genomic_DNA"/>
</dbReference>
<proteinExistence type="inferred from homology"/>
<dbReference type="SUPFAM" id="SSF52343">
    <property type="entry name" value="Ferredoxin reductase-like, C-terminal NADP-linked domain"/>
    <property type="match status" value="1"/>
</dbReference>
<feature type="binding site" evidence="11 13">
    <location>
        <position position="239"/>
    </location>
    <ligand>
        <name>[2Fe-2S] cluster</name>
        <dbReference type="ChEBI" id="CHEBI:190135"/>
    </ligand>
</feature>
<evidence type="ECO:0000256" key="6">
    <source>
        <dbReference type="ARBA" id="ARBA00022827"/>
    </source>
</evidence>
<comment type="subunit">
    <text evidence="11">Heterotetramer of 2 PyrK and 2 PyrD type B subunits.</text>
</comment>
<dbReference type="PANTHER" id="PTHR43513:SF3">
    <property type="entry name" value="DIHYDROOROTATE DEHYDROGENASE B (NAD(+)), ELECTRON TRANSFER SUBUNIT-RELATED"/>
    <property type="match status" value="1"/>
</dbReference>
<dbReference type="InterPro" id="IPR017927">
    <property type="entry name" value="FAD-bd_FR_type"/>
</dbReference>
<accession>A0A5Q2N5X1</accession>
<feature type="binding site" evidence="11 13">
    <location>
        <position position="236"/>
    </location>
    <ligand>
        <name>[2Fe-2S] cluster</name>
        <dbReference type="ChEBI" id="CHEBI:190135"/>
    </ligand>
</feature>
<comment type="function">
    <text evidence="11">Responsible for channeling the electrons from the oxidation of dihydroorotate from the FMN redox center in the PyrD type B subunit to the ultimate electron acceptor NAD(+).</text>
</comment>
<keyword evidence="4 11" id="KW-0001">2Fe-2S</keyword>
<keyword evidence="15" id="KW-0560">Oxidoreductase</keyword>
<dbReference type="InterPro" id="IPR017938">
    <property type="entry name" value="Riboflavin_synthase-like_b-brl"/>
</dbReference>
<keyword evidence="2 11" id="KW-0813">Transport</keyword>
<dbReference type="GO" id="GO:0050660">
    <property type="term" value="F:flavin adenine dinucleotide binding"/>
    <property type="evidence" value="ECO:0007669"/>
    <property type="project" value="InterPro"/>
</dbReference>
<dbReference type="UniPathway" id="UPA00070">
    <property type="reaction ID" value="UER00945"/>
</dbReference>
<dbReference type="Proteomes" id="UP000366051">
    <property type="component" value="Chromosome"/>
</dbReference>
<sequence length="273" mass="29807">MQPLIHQATVLNHIEVKKDIFRIQLVAPELARRSRPGQFLQVRVSATYDPLLPRPISLHHIDPHEGTVTLLYHRVGRGTALLAQCKAGEKIEIWGPLGRGWSLPGDKNVPAQSVVPIYVAGGIGIAPLLPLAEAWSSVGNPGILLCGGRCEEQLVAVDDFRTRGVFVDLATEDGSCGHYGRVTDLFDTLPLQGRQPILYTCGPMGMLKAIHELATDKGWLCQVSLEERMGCGLGACLSCVCKTKAEQEGKVWTHSKICTDGPVFWSKEVIWDG</sequence>
<evidence type="ECO:0000256" key="4">
    <source>
        <dbReference type="ARBA" id="ARBA00022714"/>
    </source>
</evidence>
<comment type="cofactor">
    <cofactor evidence="11 12">
        <name>FAD</name>
        <dbReference type="ChEBI" id="CHEBI:57692"/>
    </cofactor>
    <text evidence="11 12">Binds 1 FAD per subunit.</text>
</comment>
<keyword evidence="16" id="KW-1185">Reference proteome</keyword>
<keyword evidence="3 11" id="KW-0285">Flavoprotein</keyword>